<feature type="region of interest" description="Disordered" evidence="1">
    <location>
        <begin position="63"/>
        <end position="100"/>
    </location>
</feature>
<dbReference type="EMBL" id="JAINUG010000317">
    <property type="protein sequence ID" value="KAJ8378561.1"/>
    <property type="molecule type" value="Genomic_DNA"/>
</dbReference>
<dbReference type="Proteomes" id="UP001221898">
    <property type="component" value="Unassembled WGS sequence"/>
</dbReference>
<sequence length="100" mass="10911">MLAPLVCPGTWPAGQTPGRMPSLPPAVPRSLDPFGSEIPALRTPVTLPQTHGAQARHVCNATAEPRPFNPTFHKRRSEDNAALNPWGGRWEARLEPENSE</sequence>
<evidence type="ECO:0000313" key="3">
    <source>
        <dbReference type="Proteomes" id="UP001221898"/>
    </source>
</evidence>
<comment type="caution">
    <text evidence="2">The sequence shown here is derived from an EMBL/GenBank/DDBJ whole genome shotgun (WGS) entry which is preliminary data.</text>
</comment>
<protein>
    <submittedName>
        <fullName evidence="2">Uncharacterized protein</fullName>
    </submittedName>
</protein>
<evidence type="ECO:0000313" key="2">
    <source>
        <dbReference type="EMBL" id="KAJ8378561.1"/>
    </source>
</evidence>
<feature type="region of interest" description="Disordered" evidence="1">
    <location>
        <begin position="1"/>
        <end position="37"/>
    </location>
</feature>
<feature type="compositionally biased region" description="Basic and acidic residues" evidence="1">
    <location>
        <begin position="90"/>
        <end position="100"/>
    </location>
</feature>
<keyword evidence="3" id="KW-1185">Reference proteome</keyword>
<dbReference type="AlphaFoldDB" id="A0AAD7W3X5"/>
<accession>A0AAD7W3X5</accession>
<proteinExistence type="predicted"/>
<name>A0AAD7W3X5_9TELE</name>
<evidence type="ECO:0000256" key="1">
    <source>
        <dbReference type="SAM" id="MobiDB-lite"/>
    </source>
</evidence>
<organism evidence="2 3">
    <name type="scientific">Aldrovandia affinis</name>
    <dbReference type="NCBI Taxonomy" id="143900"/>
    <lineage>
        <taxon>Eukaryota</taxon>
        <taxon>Metazoa</taxon>
        <taxon>Chordata</taxon>
        <taxon>Craniata</taxon>
        <taxon>Vertebrata</taxon>
        <taxon>Euteleostomi</taxon>
        <taxon>Actinopterygii</taxon>
        <taxon>Neopterygii</taxon>
        <taxon>Teleostei</taxon>
        <taxon>Notacanthiformes</taxon>
        <taxon>Halosauridae</taxon>
        <taxon>Aldrovandia</taxon>
    </lineage>
</organism>
<reference evidence="2" key="1">
    <citation type="journal article" date="2023" name="Science">
        <title>Genome structures resolve the early diversification of teleost fishes.</title>
        <authorList>
            <person name="Parey E."/>
            <person name="Louis A."/>
            <person name="Montfort J."/>
            <person name="Bouchez O."/>
            <person name="Roques C."/>
            <person name="Iampietro C."/>
            <person name="Lluch J."/>
            <person name="Castinel A."/>
            <person name="Donnadieu C."/>
            <person name="Desvignes T."/>
            <person name="Floi Bucao C."/>
            <person name="Jouanno E."/>
            <person name="Wen M."/>
            <person name="Mejri S."/>
            <person name="Dirks R."/>
            <person name="Jansen H."/>
            <person name="Henkel C."/>
            <person name="Chen W.J."/>
            <person name="Zahm M."/>
            <person name="Cabau C."/>
            <person name="Klopp C."/>
            <person name="Thompson A.W."/>
            <person name="Robinson-Rechavi M."/>
            <person name="Braasch I."/>
            <person name="Lecointre G."/>
            <person name="Bobe J."/>
            <person name="Postlethwait J.H."/>
            <person name="Berthelot C."/>
            <person name="Roest Crollius H."/>
            <person name="Guiguen Y."/>
        </authorList>
    </citation>
    <scope>NUCLEOTIDE SEQUENCE</scope>
    <source>
        <strain evidence="2">NC1722</strain>
    </source>
</reference>
<gene>
    <name evidence="2" type="ORF">AAFF_G00238660</name>
</gene>